<reference evidence="1" key="1">
    <citation type="submission" date="2024-05" db="EMBL/GenBank/DDBJ databases">
        <authorList>
            <person name="Cai S.Y."/>
            <person name="Jin L.M."/>
            <person name="Li H.R."/>
        </authorList>
    </citation>
    <scope>NUCLEOTIDE SEQUENCE</scope>
    <source>
        <strain evidence="1">A5-74</strain>
    </source>
</reference>
<organism evidence="1">
    <name type="scientific">Nakamurella sp. A5-74</name>
    <dbReference type="NCBI Taxonomy" id="3158264"/>
    <lineage>
        <taxon>Bacteria</taxon>
        <taxon>Bacillati</taxon>
        <taxon>Actinomycetota</taxon>
        <taxon>Actinomycetes</taxon>
        <taxon>Nakamurellales</taxon>
        <taxon>Nakamurellaceae</taxon>
        <taxon>Nakamurella</taxon>
    </lineage>
</organism>
<protein>
    <submittedName>
        <fullName evidence="1">Uncharacterized protein</fullName>
    </submittedName>
</protein>
<dbReference type="EMBL" id="CP159218">
    <property type="protein sequence ID" value="XCG63506.1"/>
    <property type="molecule type" value="Genomic_DNA"/>
</dbReference>
<evidence type="ECO:0000313" key="1">
    <source>
        <dbReference type="EMBL" id="XCG63506.1"/>
    </source>
</evidence>
<name>A0AAU8DP28_9ACTN</name>
<sequence>MSAPASQAGSPADVARVYGSVPIPTAPSAQPIASASEGHPTILEMGAPVRVSLPGSVRAVVTALGPVELTPAPGTPSTPGIITVDVVTEQGTLTVAAGDFSSRDETGRVVTLQPRSARSVTATPGHPARVVVRGTYDGGAAQVTWRHDGRVVAVWDFNIELD</sequence>
<dbReference type="AlphaFoldDB" id="A0AAU8DP28"/>
<gene>
    <name evidence="1" type="ORF">ABLG96_20305</name>
</gene>
<accession>A0AAU8DP28</accession>
<dbReference type="RefSeq" id="WP_353649121.1">
    <property type="nucleotide sequence ID" value="NZ_CP159218.1"/>
</dbReference>
<proteinExistence type="predicted"/>